<sequence length="45" mass="5013">MSRLDDPSGDPSRRQRPPWWFMPLTMGGLGIAAAILSRVMITIVD</sequence>
<keyword evidence="3" id="KW-1185">Reference proteome</keyword>
<name>A0ABS8GYF9_9SPHN</name>
<protein>
    <submittedName>
        <fullName evidence="2">Uncharacterized protein</fullName>
    </submittedName>
</protein>
<keyword evidence="1" id="KW-0472">Membrane</keyword>
<organism evidence="2 3">
    <name type="scientific">Sphingobium soli</name>
    <dbReference type="NCBI Taxonomy" id="1591116"/>
    <lineage>
        <taxon>Bacteria</taxon>
        <taxon>Pseudomonadati</taxon>
        <taxon>Pseudomonadota</taxon>
        <taxon>Alphaproteobacteria</taxon>
        <taxon>Sphingomonadales</taxon>
        <taxon>Sphingomonadaceae</taxon>
        <taxon>Sphingobium</taxon>
    </lineage>
</organism>
<evidence type="ECO:0000313" key="3">
    <source>
        <dbReference type="Proteomes" id="UP001198830"/>
    </source>
</evidence>
<gene>
    <name evidence="2" type="ORF">LL253_01270</name>
</gene>
<reference evidence="2 3" key="1">
    <citation type="submission" date="2021-10" db="EMBL/GenBank/DDBJ databases">
        <title>The diversity and Nitrogen Metabolism of Culturable Nitrate-Utilizing Bacteria Within the Oxygen Minimum Zone of the Changjiang (Yangtze River)Estuary.</title>
        <authorList>
            <person name="Zhang D."/>
            <person name="Zheng J."/>
            <person name="Liu S."/>
            <person name="He W."/>
        </authorList>
    </citation>
    <scope>NUCLEOTIDE SEQUENCE [LARGE SCALE GENOMIC DNA]</scope>
    <source>
        <strain evidence="2 3">FXH275-2</strain>
    </source>
</reference>
<dbReference type="RefSeq" id="WP_228225905.1">
    <property type="nucleotide sequence ID" value="NZ_JAJGNP010000001.1"/>
</dbReference>
<evidence type="ECO:0000256" key="1">
    <source>
        <dbReference type="SAM" id="Phobius"/>
    </source>
</evidence>
<keyword evidence="1" id="KW-0812">Transmembrane</keyword>
<evidence type="ECO:0000313" key="2">
    <source>
        <dbReference type="EMBL" id="MCC4231314.1"/>
    </source>
</evidence>
<proteinExistence type="predicted"/>
<keyword evidence="1" id="KW-1133">Transmembrane helix</keyword>
<dbReference type="EMBL" id="JAJGNP010000001">
    <property type="protein sequence ID" value="MCC4231314.1"/>
    <property type="molecule type" value="Genomic_DNA"/>
</dbReference>
<feature type="transmembrane region" description="Helical" evidence="1">
    <location>
        <begin position="20"/>
        <end position="41"/>
    </location>
</feature>
<comment type="caution">
    <text evidence="2">The sequence shown here is derived from an EMBL/GenBank/DDBJ whole genome shotgun (WGS) entry which is preliminary data.</text>
</comment>
<accession>A0ABS8GYF9</accession>
<dbReference type="Proteomes" id="UP001198830">
    <property type="component" value="Unassembled WGS sequence"/>
</dbReference>